<comment type="caution">
    <text evidence="2">The sequence shown here is derived from an EMBL/GenBank/DDBJ whole genome shotgun (WGS) entry which is preliminary data.</text>
</comment>
<dbReference type="OrthoDB" id="5598541at2759"/>
<accession>A0A9W8B1D8</accession>
<proteinExistence type="predicted"/>
<dbReference type="SUPFAM" id="SSF52777">
    <property type="entry name" value="CoA-dependent acyltransferases"/>
    <property type="match status" value="2"/>
</dbReference>
<feature type="non-terminal residue" evidence="2">
    <location>
        <position position="494"/>
    </location>
</feature>
<dbReference type="GO" id="GO:0044550">
    <property type="term" value="P:secondary metabolite biosynthetic process"/>
    <property type="evidence" value="ECO:0007669"/>
    <property type="project" value="TreeGrafter"/>
</dbReference>
<reference evidence="2" key="1">
    <citation type="submission" date="2022-07" db="EMBL/GenBank/DDBJ databases">
        <title>Phylogenomic reconstructions and comparative analyses of Kickxellomycotina fungi.</title>
        <authorList>
            <person name="Reynolds N.K."/>
            <person name="Stajich J.E."/>
            <person name="Barry K."/>
            <person name="Grigoriev I.V."/>
            <person name="Crous P."/>
            <person name="Smith M.E."/>
        </authorList>
    </citation>
    <scope>NUCLEOTIDE SEQUENCE</scope>
    <source>
        <strain evidence="2">RSA 567</strain>
    </source>
</reference>
<protein>
    <recommendedName>
        <fullName evidence="1">Condensation domain-containing protein</fullName>
    </recommendedName>
</protein>
<dbReference type="GO" id="GO:0005737">
    <property type="term" value="C:cytoplasm"/>
    <property type="evidence" value="ECO:0007669"/>
    <property type="project" value="TreeGrafter"/>
</dbReference>
<name>A0A9W8B1D8_9FUNG</name>
<dbReference type="GO" id="GO:0031177">
    <property type="term" value="F:phosphopantetheine binding"/>
    <property type="evidence" value="ECO:0007669"/>
    <property type="project" value="TreeGrafter"/>
</dbReference>
<evidence type="ECO:0000313" key="2">
    <source>
        <dbReference type="EMBL" id="KAJ1970911.1"/>
    </source>
</evidence>
<gene>
    <name evidence="2" type="ORF">H4R34_005910</name>
</gene>
<evidence type="ECO:0000313" key="3">
    <source>
        <dbReference type="Proteomes" id="UP001151582"/>
    </source>
</evidence>
<dbReference type="PANTHER" id="PTHR45527:SF1">
    <property type="entry name" value="FATTY ACID SYNTHASE"/>
    <property type="match status" value="1"/>
</dbReference>
<dbReference type="AlphaFoldDB" id="A0A9W8B1D8"/>
<dbReference type="InterPro" id="IPR001242">
    <property type="entry name" value="Condensation_dom"/>
</dbReference>
<dbReference type="GO" id="GO:0043041">
    <property type="term" value="P:amino acid activation for nonribosomal peptide biosynthetic process"/>
    <property type="evidence" value="ECO:0007669"/>
    <property type="project" value="TreeGrafter"/>
</dbReference>
<feature type="domain" description="Condensation" evidence="1">
    <location>
        <begin position="18"/>
        <end position="457"/>
    </location>
</feature>
<dbReference type="Proteomes" id="UP001151582">
    <property type="component" value="Unassembled WGS sequence"/>
</dbReference>
<dbReference type="InterPro" id="IPR023213">
    <property type="entry name" value="CAT-like_dom_sf"/>
</dbReference>
<organism evidence="2 3">
    <name type="scientific">Dimargaris verticillata</name>
    <dbReference type="NCBI Taxonomy" id="2761393"/>
    <lineage>
        <taxon>Eukaryota</taxon>
        <taxon>Fungi</taxon>
        <taxon>Fungi incertae sedis</taxon>
        <taxon>Zoopagomycota</taxon>
        <taxon>Kickxellomycotina</taxon>
        <taxon>Dimargaritomycetes</taxon>
        <taxon>Dimargaritales</taxon>
        <taxon>Dimargaritaceae</taxon>
        <taxon>Dimargaris</taxon>
    </lineage>
</organism>
<dbReference type="Pfam" id="PF00668">
    <property type="entry name" value="Condensation"/>
    <property type="match status" value="1"/>
</dbReference>
<dbReference type="Gene3D" id="3.30.559.10">
    <property type="entry name" value="Chloramphenicol acetyltransferase-like domain"/>
    <property type="match status" value="1"/>
</dbReference>
<dbReference type="PANTHER" id="PTHR45527">
    <property type="entry name" value="NONRIBOSOMAL PEPTIDE SYNTHETASE"/>
    <property type="match status" value="1"/>
</dbReference>
<dbReference type="GO" id="GO:0003824">
    <property type="term" value="F:catalytic activity"/>
    <property type="evidence" value="ECO:0007669"/>
    <property type="project" value="InterPro"/>
</dbReference>
<sequence>MLKDISQQLSIPHDRIVDVLPTSSLQTEFLVNTLRDPKAYTVQIALEMRGSLDPARLHAAWQAAFDRHSSLCAKYLVSNLIPGHTCLQVVANQADFVWSYDTDFEPMDATATDEAFDQAWFANDRHQGFALDGSPLIRLILKQLAATTHVLYIAIHHALVDAWSLSLLFAEVMAIYHGQSLPPAIPYSTFIQYVLSQDKQSSQAYWQATLDGVKPTSAIQLPSHTRQPDSISSTAIFARPITVELEHLTRFCRQQNITLNSLLRAVWTLVLARYLGETDEVTFGTLVSGRNLPLPGIDRMVGLTLNTVPFRSPLALDKPVRDWLNDVHERAGAMMAHEHSSLLDVNRWLALPREHQLFQSLLVFATAPDNSTANTTDLQCRMRSGYNETEYPLMVTFIEQGNTLAADFQYQCAMYDASHIERMMAFMDHCFTTMVHSTPTTAVQQLIELPPAERELIHRWSQGPVCTYDHAVQYVDDMFTRHVIGSPNYPALES</sequence>
<dbReference type="EMBL" id="JANBQB010001581">
    <property type="protein sequence ID" value="KAJ1970911.1"/>
    <property type="molecule type" value="Genomic_DNA"/>
</dbReference>
<keyword evidence="3" id="KW-1185">Reference proteome</keyword>
<evidence type="ECO:0000259" key="1">
    <source>
        <dbReference type="Pfam" id="PF00668"/>
    </source>
</evidence>
<dbReference type="Gene3D" id="3.30.559.30">
    <property type="entry name" value="Nonribosomal peptide synthetase, condensation domain"/>
    <property type="match status" value="1"/>
</dbReference>